<evidence type="ECO:0000313" key="3">
    <source>
        <dbReference type="Proteomes" id="UP000653480"/>
    </source>
</evidence>
<dbReference type="Proteomes" id="UP000653480">
    <property type="component" value="Unassembled WGS sequence"/>
</dbReference>
<keyword evidence="3" id="KW-1185">Reference proteome</keyword>
<dbReference type="EMBL" id="BMMN01000004">
    <property type="protein sequence ID" value="GGO09992.1"/>
    <property type="molecule type" value="Genomic_DNA"/>
</dbReference>
<feature type="region of interest" description="Disordered" evidence="1">
    <location>
        <begin position="1"/>
        <end position="20"/>
    </location>
</feature>
<dbReference type="AlphaFoldDB" id="A0A8H9GY57"/>
<comment type="caution">
    <text evidence="2">The sequence shown here is derived from an EMBL/GenBank/DDBJ whole genome shotgun (WGS) entry which is preliminary data.</text>
</comment>
<feature type="compositionally biased region" description="Basic and acidic residues" evidence="1">
    <location>
        <begin position="65"/>
        <end position="82"/>
    </location>
</feature>
<accession>A0A8H9GY57</accession>
<protein>
    <submittedName>
        <fullName evidence="2">Uncharacterized protein</fullName>
    </submittedName>
</protein>
<name>A0A8H9GY57_9ACTN</name>
<evidence type="ECO:0000256" key="1">
    <source>
        <dbReference type="SAM" id="MobiDB-lite"/>
    </source>
</evidence>
<feature type="region of interest" description="Disordered" evidence="1">
    <location>
        <begin position="38"/>
        <end position="82"/>
    </location>
</feature>
<feature type="compositionally biased region" description="Polar residues" evidence="1">
    <location>
        <begin position="1"/>
        <end position="11"/>
    </location>
</feature>
<reference evidence="2" key="2">
    <citation type="submission" date="2020-09" db="EMBL/GenBank/DDBJ databases">
        <authorList>
            <person name="Sun Q."/>
            <person name="Zhou Y."/>
        </authorList>
    </citation>
    <scope>NUCLEOTIDE SEQUENCE</scope>
    <source>
        <strain evidence="2">CGMCC 4.7138</strain>
    </source>
</reference>
<sequence length="82" mass="9466">MDASERQQTTVDSHEKGHARNADLAKYVLRVVHLKGQGLRPRQGGKTFTTASYRPRQIRAQGNHRANDKTDKPFRWRDPAQR</sequence>
<gene>
    <name evidence="2" type="ORF">GCM10011574_26010</name>
</gene>
<organism evidence="2 3">
    <name type="scientific">Microbispora bryophytorum</name>
    <dbReference type="NCBI Taxonomy" id="1460882"/>
    <lineage>
        <taxon>Bacteria</taxon>
        <taxon>Bacillati</taxon>
        <taxon>Actinomycetota</taxon>
        <taxon>Actinomycetes</taxon>
        <taxon>Streptosporangiales</taxon>
        <taxon>Streptosporangiaceae</taxon>
        <taxon>Microbispora</taxon>
    </lineage>
</organism>
<proteinExistence type="predicted"/>
<reference evidence="2" key="1">
    <citation type="journal article" date="2014" name="Int. J. Syst. Evol. Microbiol.">
        <title>Complete genome sequence of Corynebacterium casei LMG S-19264T (=DSM 44701T), isolated from a smear-ripened cheese.</title>
        <authorList>
            <consortium name="US DOE Joint Genome Institute (JGI-PGF)"/>
            <person name="Walter F."/>
            <person name="Albersmeier A."/>
            <person name="Kalinowski J."/>
            <person name="Ruckert C."/>
        </authorList>
    </citation>
    <scope>NUCLEOTIDE SEQUENCE</scope>
    <source>
        <strain evidence="2">CGMCC 4.7138</strain>
    </source>
</reference>
<evidence type="ECO:0000313" key="2">
    <source>
        <dbReference type="EMBL" id="GGO09992.1"/>
    </source>
</evidence>